<feature type="chain" id="PRO_5040479990" evidence="1">
    <location>
        <begin position="24"/>
        <end position="129"/>
    </location>
</feature>
<proteinExistence type="predicted"/>
<keyword evidence="1" id="KW-0732">Signal</keyword>
<evidence type="ECO:0000313" key="3">
    <source>
        <dbReference type="Proteomes" id="UP001055219"/>
    </source>
</evidence>
<dbReference type="GeneID" id="75827899"/>
<dbReference type="OrthoDB" id="10374237at2759"/>
<gene>
    <name evidence="2" type="ORF">J7T54_001380</name>
</gene>
<reference evidence="2" key="1">
    <citation type="journal article" date="2021" name="J Fungi (Basel)">
        <title>Genomic and Metabolomic Analyses of the Marine Fungus Emericellopsis cladophorae: Insights into Saltwater Adaptability Mechanisms and Its Biosynthetic Potential.</title>
        <authorList>
            <person name="Goncalves M.F.M."/>
            <person name="Hilario S."/>
            <person name="Van de Peer Y."/>
            <person name="Esteves A.C."/>
            <person name="Alves A."/>
        </authorList>
    </citation>
    <scope>NUCLEOTIDE SEQUENCE</scope>
    <source>
        <strain evidence="2">MUM 19.33</strain>
    </source>
</reference>
<accession>A0A9P9Y3J7</accession>
<dbReference type="AlphaFoldDB" id="A0A9P9Y3J7"/>
<keyword evidence="3" id="KW-1185">Reference proteome</keyword>
<reference evidence="2" key="2">
    <citation type="submission" date="2022-07" db="EMBL/GenBank/DDBJ databases">
        <authorList>
            <person name="Goncalves M.F.M."/>
            <person name="Hilario S."/>
            <person name="Van De Peer Y."/>
            <person name="Esteves A.C."/>
            <person name="Alves A."/>
        </authorList>
    </citation>
    <scope>NUCLEOTIDE SEQUENCE</scope>
    <source>
        <strain evidence="2">MUM 19.33</strain>
    </source>
</reference>
<protein>
    <submittedName>
        <fullName evidence="2">Uncharacterized protein</fullName>
    </submittedName>
</protein>
<dbReference type="EMBL" id="JAGIXG020000013">
    <property type="protein sequence ID" value="KAI6782523.1"/>
    <property type="molecule type" value="Genomic_DNA"/>
</dbReference>
<sequence>MKFSTISGLSALALTSMPPAVLAQSRELCFTETRDRYPYAVTEWYCGPGRTCCSVPDDSDDGELQWGCIDTDETCSRDTWLTSEGMGFEITDDGYGDDDDDNDSGARGSAASLAAVVGGVAVYWAALGM</sequence>
<evidence type="ECO:0000256" key="1">
    <source>
        <dbReference type="SAM" id="SignalP"/>
    </source>
</evidence>
<dbReference type="RefSeq" id="XP_051363379.1">
    <property type="nucleotide sequence ID" value="XM_051505351.1"/>
</dbReference>
<evidence type="ECO:0000313" key="2">
    <source>
        <dbReference type="EMBL" id="KAI6782523.1"/>
    </source>
</evidence>
<organism evidence="2 3">
    <name type="scientific">Emericellopsis cladophorae</name>
    <dbReference type="NCBI Taxonomy" id="2686198"/>
    <lineage>
        <taxon>Eukaryota</taxon>
        <taxon>Fungi</taxon>
        <taxon>Dikarya</taxon>
        <taxon>Ascomycota</taxon>
        <taxon>Pezizomycotina</taxon>
        <taxon>Sordariomycetes</taxon>
        <taxon>Hypocreomycetidae</taxon>
        <taxon>Hypocreales</taxon>
        <taxon>Bionectriaceae</taxon>
        <taxon>Emericellopsis</taxon>
    </lineage>
</organism>
<name>A0A9P9Y3J7_9HYPO</name>
<feature type="signal peptide" evidence="1">
    <location>
        <begin position="1"/>
        <end position="23"/>
    </location>
</feature>
<comment type="caution">
    <text evidence="2">The sequence shown here is derived from an EMBL/GenBank/DDBJ whole genome shotgun (WGS) entry which is preliminary data.</text>
</comment>
<dbReference type="Proteomes" id="UP001055219">
    <property type="component" value="Unassembled WGS sequence"/>
</dbReference>